<dbReference type="EMBL" id="AAXG02000004">
    <property type="protein sequence ID" value="EDN01818.1"/>
    <property type="molecule type" value="Genomic_DNA"/>
</dbReference>
<dbReference type="AlphaFoldDB" id="A6NQL3"/>
<dbReference type="PANTHER" id="PTHR10584">
    <property type="entry name" value="SUGAR KINASE"/>
    <property type="match status" value="1"/>
</dbReference>
<evidence type="ECO:0000256" key="2">
    <source>
        <dbReference type="ARBA" id="ARBA00022777"/>
    </source>
</evidence>
<dbReference type="Gene3D" id="3.40.1190.20">
    <property type="match status" value="1"/>
</dbReference>
<keyword evidence="1" id="KW-0808">Transferase</keyword>
<dbReference type="Proteomes" id="UP000003639">
    <property type="component" value="Unassembled WGS sequence"/>
</dbReference>
<sequence>MGFVSGAGHANVDLIYGGLPRLPLEGEEQFSTSFTIQLGGGVPATMVLLGRLGIDARVQTYLGEDMFSDFARKILRESGVSPLNLYKEHGIPLCVTTAMLTENDRTFCSFNQWPTVTDEILEQIYQASRGAKVVLMCPKGFAPVYKKLKEEGTILVFDMGWDDELSMEKYGEYIQMADYYTPNRKEALKVTGADTPEEAAEFLERYFEHVIVKLDAEGCLIREQGRSRVIPTIPEFVHRDSTGAGDAFLAGLIYGLYHDRPFDECVLLGNLTGGKCVTGVGCLAAWFNEQELLDMEKRYHYLLDGRGQ</sequence>
<dbReference type="Pfam" id="PF00294">
    <property type="entry name" value="PfkB"/>
    <property type="match status" value="1"/>
</dbReference>
<dbReference type="eggNOG" id="COG0524">
    <property type="taxonomic scope" value="Bacteria"/>
</dbReference>
<name>A6NQL3_9FIRM</name>
<dbReference type="RefSeq" id="WP_006571040.1">
    <property type="nucleotide sequence ID" value="NZ_AAXG02000004.1"/>
</dbReference>
<dbReference type="PROSITE" id="PS00584">
    <property type="entry name" value="PFKB_KINASES_2"/>
    <property type="match status" value="1"/>
</dbReference>
<dbReference type="SUPFAM" id="SSF53613">
    <property type="entry name" value="Ribokinase-like"/>
    <property type="match status" value="1"/>
</dbReference>
<keyword evidence="5" id="KW-1185">Reference proteome</keyword>
<proteinExistence type="predicted"/>
<dbReference type="InterPro" id="IPR011611">
    <property type="entry name" value="PfkB_dom"/>
</dbReference>
<dbReference type="InterPro" id="IPR029056">
    <property type="entry name" value="Ribokinase-like"/>
</dbReference>
<comment type="caution">
    <text evidence="4">The sequence shown here is derived from an EMBL/GenBank/DDBJ whole genome shotgun (WGS) entry which is preliminary data.</text>
</comment>
<evidence type="ECO:0000313" key="5">
    <source>
        <dbReference type="Proteomes" id="UP000003639"/>
    </source>
</evidence>
<keyword evidence="2 4" id="KW-0418">Kinase</keyword>
<evidence type="ECO:0000256" key="1">
    <source>
        <dbReference type="ARBA" id="ARBA00022679"/>
    </source>
</evidence>
<organism evidence="4 5">
    <name type="scientific">Pseudoflavonifractor capillosus ATCC 29799</name>
    <dbReference type="NCBI Taxonomy" id="411467"/>
    <lineage>
        <taxon>Bacteria</taxon>
        <taxon>Bacillati</taxon>
        <taxon>Bacillota</taxon>
        <taxon>Clostridia</taxon>
        <taxon>Eubacteriales</taxon>
        <taxon>Oscillospiraceae</taxon>
        <taxon>Pseudoflavonifractor</taxon>
    </lineage>
</organism>
<accession>A6NQL3</accession>
<protein>
    <submittedName>
        <fullName evidence="4">Kinase, PfkB family</fullName>
    </submittedName>
</protein>
<feature type="domain" description="Carbohydrate kinase PfkB" evidence="3">
    <location>
        <begin position="27"/>
        <end position="283"/>
    </location>
</feature>
<reference evidence="4 5" key="2">
    <citation type="submission" date="2007-06" db="EMBL/GenBank/DDBJ databases">
        <title>Draft genome sequence of Pseudoflavonifractor capillosus ATCC 29799.</title>
        <authorList>
            <person name="Sudarsanam P."/>
            <person name="Ley R."/>
            <person name="Guruge J."/>
            <person name="Turnbaugh P.J."/>
            <person name="Mahowald M."/>
            <person name="Liep D."/>
            <person name="Gordon J."/>
        </authorList>
    </citation>
    <scope>NUCLEOTIDE SEQUENCE [LARGE SCALE GENOMIC DNA]</scope>
    <source>
        <strain evidence="4 5">ATCC 29799</strain>
    </source>
</reference>
<reference evidence="4 5" key="1">
    <citation type="submission" date="2007-04" db="EMBL/GenBank/DDBJ databases">
        <authorList>
            <person name="Fulton L."/>
            <person name="Clifton S."/>
            <person name="Fulton B."/>
            <person name="Xu J."/>
            <person name="Minx P."/>
            <person name="Pepin K.H."/>
            <person name="Johnson M."/>
            <person name="Thiruvilangam P."/>
            <person name="Bhonagiri V."/>
            <person name="Nash W.E."/>
            <person name="Mardis E.R."/>
            <person name="Wilson R.K."/>
        </authorList>
    </citation>
    <scope>NUCLEOTIDE SEQUENCE [LARGE SCALE GENOMIC DNA]</scope>
    <source>
        <strain evidence="4 5">ATCC 29799</strain>
    </source>
</reference>
<dbReference type="GO" id="GO:0016301">
    <property type="term" value="F:kinase activity"/>
    <property type="evidence" value="ECO:0007669"/>
    <property type="project" value="UniProtKB-KW"/>
</dbReference>
<evidence type="ECO:0000313" key="4">
    <source>
        <dbReference type="EMBL" id="EDN01818.1"/>
    </source>
</evidence>
<gene>
    <name evidence="4" type="ORF">BACCAP_00484</name>
</gene>
<dbReference type="PANTHER" id="PTHR10584:SF166">
    <property type="entry name" value="RIBOKINASE"/>
    <property type="match status" value="1"/>
</dbReference>
<dbReference type="OrthoDB" id="9788681at2"/>
<dbReference type="InterPro" id="IPR002173">
    <property type="entry name" value="Carboh/pur_kinase_PfkB_CS"/>
</dbReference>
<dbReference type="STRING" id="411467.BACCAP_00484"/>
<evidence type="ECO:0000259" key="3">
    <source>
        <dbReference type="Pfam" id="PF00294"/>
    </source>
</evidence>